<accession>A0ABT3Y4J6</accession>
<evidence type="ECO:0000313" key="2">
    <source>
        <dbReference type="Proteomes" id="UP001070176"/>
    </source>
</evidence>
<evidence type="ECO:0000313" key="1">
    <source>
        <dbReference type="EMBL" id="MCX8533066.1"/>
    </source>
</evidence>
<protein>
    <submittedName>
        <fullName evidence="1">Uncharacterized protein</fullName>
    </submittedName>
</protein>
<gene>
    <name evidence="1" type="ORF">OEA66_11965</name>
</gene>
<sequence length="105" mass="12515">MKKYLTRISQVYSAKNKLERSIQGFIKNNDRLLIDEKDLNQFKAQVIQHINFLNQEFQKCTPKSPSWFHCGETKQRKDWSISGIDCIVFYVHEVKSEYEITKLDN</sequence>
<keyword evidence="2" id="KW-1185">Reference proteome</keyword>
<name>A0ABT3Y4J6_9FLAO</name>
<reference evidence="1" key="1">
    <citation type="submission" date="2022-10" db="EMBL/GenBank/DDBJ databases">
        <title>Chryseobacterium sp. nov., a novel bacterial species.</title>
        <authorList>
            <person name="Cao Y."/>
        </authorList>
    </citation>
    <scope>NUCLEOTIDE SEQUENCE</scope>
    <source>
        <strain evidence="1">KC 927</strain>
    </source>
</reference>
<dbReference type="Proteomes" id="UP001070176">
    <property type="component" value="Unassembled WGS sequence"/>
</dbReference>
<dbReference type="RefSeq" id="WP_267281587.1">
    <property type="nucleotide sequence ID" value="NZ_JAOVZV010000014.1"/>
</dbReference>
<organism evidence="1 2">
    <name type="scientific">Chryseobacterium luquanense</name>
    <dbReference type="NCBI Taxonomy" id="2983766"/>
    <lineage>
        <taxon>Bacteria</taxon>
        <taxon>Pseudomonadati</taxon>
        <taxon>Bacteroidota</taxon>
        <taxon>Flavobacteriia</taxon>
        <taxon>Flavobacteriales</taxon>
        <taxon>Weeksellaceae</taxon>
        <taxon>Chryseobacterium group</taxon>
        <taxon>Chryseobacterium</taxon>
    </lineage>
</organism>
<proteinExistence type="predicted"/>
<dbReference type="EMBL" id="JAOVZV010000014">
    <property type="protein sequence ID" value="MCX8533066.1"/>
    <property type="molecule type" value="Genomic_DNA"/>
</dbReference>
<comment type="caution">
    <text evidence="1">The sequence shown here is derived from an EMBL/GenBank/DDBJ whole genome shotgun (WGS) entry which is preliminary data.</text>
</comment>